<dbReference type="AlphaFoldDB" id="A0A932ZTZ9"/>
<gene>
    <name evidence="2" type="ORF">HY618_03160</name>
</gene>
<keyword evidence="1" id="KW-0732">Signal</keyword>
<feature type="signal peptide" evidence="1">
    <location>
        <begin position="1"/>
        <end position="20"/>
    </location>
</feature>
<organism evidence="2 3">
    <name type="scientific">Tectimicrobiota bacterium</name>
    <dbReference type="NCBI Taxonomy" id="2528274"/>
    <lineage>
        <taxon>Bacteria</taxon>
        <taxon>Pseudomonadati</taxon>
        <taxon>Nitrospinota/Tectimicrobiota group</taxon>
        <taxon>Candidatus Tectimicrobiota</taxon>
    </lineage>
</organism>
<proteinExistence type="predicted"/>
<comment type="caution">
    <text evidence="2">The sequence shown here is derived from an EMBL/GenBank/DDBJ whole genome shotgun (WGS) entry which is preliminary data.</text>
</comment>
<dbReference type="Proteomes" id="UP000752292">
    <property type="component" value="Unassembled WGS sequence"/>
</dbReference>
<accession>A0A932ZTZ9</accession>
<dbReference type="PROSITE" id="PS51257">
    <property type="entry name" value="PROKAR_LIPOPROTEIN"/>
    <property type="match status" value="1"/>
</dbReference>
<evidence type="ECO:0000313" key="3">
    <source>
        <dbReference type="Proteomes" id="UP000752292"/>
    </source>
</evidence>
<name>A0A932ZTZ9_UNCTE</name>
<protein>
    <submittedName>
        <fullName evidence="2">Uncharacterized protein</fullName>
    </submittedName>
</protein>
<evidence type="ECO:0000313" key="2">
    <source>
        <dbReference type="EMBL" id="MBI4251434.1"/>
    </source>
</evidence>
<dbReference type="EMBL" id="JACQRX010000142">
    <property type="protein sequence ID" value="MBI4251434.1"/>
    <property type="molecule type" value="Genomic_DNA"/>
</dbReference>
<sequence length="152" mass="16057">MRLSGKFAHLLGALALAFLAGGCAGLDALEAGAPIRAIALSPYADRPAELIVLTGPTPLDGYNDTISAVLVRFEGQRLALRSGTLRQASSYRGTMREFLRGAIMPASFRLLEVRGGGGRTLGYLLAREEGLVDVFLDADEVLVANAMPVKTP</sequence>
<evidence type="ECO:0000256" key="1">
    <source>
        <dbReference type="SAM" id="SignalP"/>
    </source>
</evidence>
<reference evidence="2" key="1">
    <citation type="submission" date="2020-07" db="EMBL/GenBank/DDBJ databases">
        <title>Huge and variable diversity of episymbiotic CPR bacteria and DPANN archaea in groundwater ecosystems.</title>
        <authorList>
            <person name="He C.Y."/>
            <person name="Keren R."/>
            <person name="Whittaker M."/>
            <person name="Farag I.F."/>
            <person name="Doudna J."/>
            <person name="Cate J.H.D."/>
            <person name="Banfield J.F."/>
        </authorList>
    </citation>
    <scope>NUCLEOTIDE SEQUENCE</scope>
    <source>
        <strain evidence="2">NC_groundwater_1370_Ag_S-0.2um_69_93</strain>
    </source>
</reference>
<feature type="chain" id="PRO_5036873998" evidence="1">
    <location>
        <begin position="21"/>
        <end position="152"/>
    </location>
</feature>